<proteinExistence type="predicted"/>
<keyword evidence="2" id="KW-0479">Metal-binding</keyword>
<evidence type="ECO:0000256" key="3">
    <source>
        <dbReference type="ARBA" id="ARBA00023004"/>
    </source>
</evidence>
<dbReference type="InterPro" id="IPR017941">
    <property type="entry name" value="Rieske_2Fe-2S"/>
</dbReference>
<evidence type="ECO:0000256" key="2">
    <source>
        <dbReference type="ARBA" id="ARBA00022723"/>
    </source>
</evidence>
<reference evidence="6 7" key="1">
    <citation type="submission" date="2024-07" db="EMBL/GenBank/DDBJ databases">
        <authorList>
            <person name="Kang M."/>
        </authorList>
    </citation>
    <scope>NUCLEOTIDE SEQUENCE [LARGE SCALE GENOMIC DNA]</scope>
    <source>
        <strain evidence="6 7">DFM31</strain>
    </source>
</reference>
<accession>A0ABV3LA03</accession>
<evidence type="ECO:0000259" key="5">
    <source>
        <dbReference type="PROSITE" id="PS51296"/>
    </source>
</evidence>
<comment type="caution">
    <text evidence="6">The sequence shown here is derived from an EMBL/GenBank/DDBJ whole genome shotgun (WGS) entry which is preliminary data.</text>
</comment>
<keyword evidence="4" id="KW-0411">Iron-sulfur</keyword>
<sequence>MAEWIDVCATADIEEEDVLRFAHGGAVYVAVRDDADNFYVVDGLCTHEHVELAEGFVFGCVLECPRHQGRFNLRDGRPSGGPVTEGLRSYETRVDNGRLLARLDEAT</sequence>
<evidence type="ECO:0000313" key="6">
    <source>
        <dbReference type="EMBL" id="MEV8468276.1"/>
    </source>
</evidence>
<dbReference type="EMBL" id="JBFBVU010000025">
    <property type="protein sequence ID" value="MEV8468276.1"/>
    <property type="molecule type" value="Genomic_DNA"/>
</dbReference>
<organism evidence="6 7">
    <name type="scientific">Meridianimarinicoccus marinus</name>
    <dbReference type="NCBI Taxonomy" id="3231483"/>
    <lineage>
        <taxon>Bacteria</taxon>
        <taxon>Pseudomonadati</taxon>
        <taxon>Pseudomonadota</taxon>
        <taxon>Alphaproteobacteria</taxon>
        <taxon>Rhodobacterales</taxon>
        <taxon>Paracoccaceae</taxon>
        <taxon>Meridianimarinicoccus</taxon>
    </lineage>
</organism>
<feature type="domain" description="Rieske" evidence="5">
    <location>
        <begin position="5"/>
        <end position="101"/>
    </location>
</feature>
<dbReference type="Pfam" id="PF00355">
    <property type="entry name" value="Rieske"/>
    <property type="match status" value="1"/>
</dbReference>
<dbReference type="SUPFAM" id="SSF50022">
    <property type="entry name" value="ISP domain"/>
    <property type="match status" value="1"/>
</dbReference>
<gene>
    <name evidence="6" type="ORF">AB0T83_15985</name>
</gene>
<evidence type="ECO:0000313" key="7">
    <source>
        <dbReference type="Proteomes" id="UP001553161"/>
    </source>
</evidence>
<evidence type="ECO:0000256" key="4">
    <source>
        <dbReference type="ARBA" id="ARBA00023014"/>
    </source>
</evidence>
<evidence type="ECO:0000256" key="1">
    <source>
        <dbReference type="ARBA" id="ARBA00022714"/>
    </source>
</evidence>
<keyword evidence="1" id="KW-0001">2Fe-2S</keyword>
<dbReference type="Proteomes" id="UP001553161">
    <property type="component" value="Unassembled WGS sequence"/>
</dbReference>
<dbReference type="Gene3D" id="2.102.10.10">
    <property type="entry name" value="Rieske [2Fe-2S] iron-sulphur domain"/>
    <property type="match status" value="1"/>
</dbReference>
<dbReference type="InterPro" id="IPR036922">
    <property type="entry name" value="Rieske_2Fe-2S_sf"/>
</dbReference>
<keyword evidence="7" id="KW-1185">Reference proteome</keyword>
<name>A0ABV3LA03_9RHOB</name>
<dbReference type="PROSITE" id="PS51296">
    <property type="entry name" value="RIESKE"/>
    <property type="match status" value="1"/>
</dbReference>
<dbReference type="CDD" id="cd03528">
    <property type="entry name" value="Rieske_RO_ferredoxin"/>
    <property type="match status" value="1"/>
</dbReference>
<keyword evidence="3" id="KW-0408">Iron</keyword>
<dbReference type="RefSeq" id="WP_366194230.1">
    <property type="nucleotide sequence ID" value="NZ_JBFBVU010000025.1"/>
</dbReference>
<protein>
    <submittedName>
        <fullName evidence="6">Non-heme iron oxygenase ferredoxin subunit</fullName>
    </submittedName>
</protein>